<organism evidence="4 5">
    <name type="scientific">Schizopora paradoxa</name>
    <dbReference type="NCBI Taxonomy" id="27342"/>
    <lineage>
        <taxon>Eukaryota</taxon>
        <taxon>Fungi</taxon>
        <taxon>Dikarya</taxon>
        <taxon>Basidiomycota</taxon>
        <taxon>Agaricomycotina</taxon>
        <taxon>Agaricomycetes</taxon>
        <taxon>Hymenochaetales</taxon>
        <taxon>Schizoporaceae</taxon>
        <taxon>Schizopora</taxon>
    </lineage>
</organism>
<dbReference type="GO" id="GO:1990234">
    <property type="term" value="C:transferase complex"/>
    <property type="evidence" value="ECO:0007669"/>
    <property type="project" value="UniProtKB-ARBA"/>
</dbReference>
<dbReference type="OrthoDB" id="6262491at2759"/>
<sequence length="150" mass="16805">SGSYDNTLRIWDAATGHTVVKPLQGHTDSATAVAYSPDGKHIVSGSRDKTLRIWNPQRGHWTKENLNTNNDTSSLCKNSSKAKRLDSDGWLRGHKGELNFWVPSDKRNGVQDMSLMTLPLAHPEHPVVLDCTKMVLGEEWVKVKVSRNFQ</sequence>
<dbReference type="SMART" id="SM00320">
    <property type="entry name" value="WD40"/>
    <property type="match status" value="1"/>
</dbReference>
<dbReference type="PANTHER" id="PTHR22847">
    <property type="entry name" value="WD40 REPEAT PROTEIN"/>
    <property type="match status" value="1"/>
</dbReference>
<dbReference type="STRING" id="27342.A0A0H2QX85"/>
<evidence type="ECO:0000313" key="5">
    <source>
        <dbReference type="Proteomes" id="UP000053477"/>
    </source>
</evidence>
<name>A0A0H2QX85_9AGAM</name>
<dbReference type="InterPro" id="IPR015943">
    <property type="entry name" value="WD40/YVTN_repeat-like_dom_sf"/>
</dbReference>
<evidence type="ECO:0000313" key="4">
    <source>
        <dbReference type="EMBL" id="KLO03924.1"/>
    </source>
</evidence>
<feature type="repeat" description="WD" evidence="3">
    <location>
        <begin position="23"/>
        <end position="55"/>
    </location>
</feature>
<dbReference type="PROSITE" id="PS50294">
    <property type="entry name" value="WD_REPEATS_REGION"/>
    <property type="match status" value="1"/>
</dbReference>
<reference evidence="4 5" key="1">
    <citation type="submission" date="2015-04" db="EMBL/GenBank/DDBJ databases">
        <title>Complete genome sequence of Schizopora paradoxa KUC8140, a cosmopolitan wood degrader in East Asia.</title>
        <authorList>
            <consortium name="DOE Joint Genome Institute"/>
            <person name="Min B."/>
            <person name="Park H."/>
            <person name="Jang Y."/>
            <person name="Kim J.-J."/>
            <person name="Kim K.H."/>
            <person name="Pangilinan J."/>
            <person name="Lipzen A."/>
            <person name="Riley R."/>
            <person name="Grigoriev I.V."/>
            <person name="Spatafora J.W."/>
            <person name="Choi I.-G."/>
        </authorList>
    </citation>
    <scope>NUCLEOTIDE SEQUENCE [LARGE SCALE GENOMIC DNA]</scope>
    <source>
        <strain evidence="4 5">KUC8140</strain>
    </source>
</reference>
<dbReference type="InParanoid" id="A0A0H2QX85"/>
<gene>
    <name evidence="4" type="ORF">SCHPADRAFT_841222</name>
</gene>
<evidence type="ECO:0000256" key="2">
    <source>
        <dbReference type="ARBA" id="ARBA00022737"/>
    </source>
</evidence>
<feature type="repeat" description="WD" evidence="3">
    <location>
        <begin position="1"/>
        <end position="21"/>
    </location>
</feature>
<dbReference type="EMBL" id="KQ086874">
    <property type="protein sequence ID" value="KLO03924.1"/>
    <property type="molecule type" value="Genomic_DNA"/>
</dbReference>
<keyword evidence="5" id="KW-1185">Reference proteome</keyword>
<dbReference type="AlphaFoldDB" id="A0A0H2QX85"/>
<dbReference type="SUPFAM" id="SSF50978">
    <property type="entry name" value="WD40 repeat-like"/>
    <property type="match status" value="1"/>
</dbReference>
<dbReference type="Proteomes" id="UP000053477">
    <property type="component" value="Unassembled WGS sequence"/>
</dbReference>
<dbReference type="Pfam" id="PF00400">
    <property type="entry name" value="WD40"/>
    <property type="match status" value="2"/>
</dbReference>
<protein>
    <submittedName>
        <fullName evidence="4">Uncharacterized protein</fullName>
    </submittedName>
</protein>
<dbReference type="InterPro" id="IPR001680">
    <property type="entry name" value="WD40_rpt"/>
</dbReference>
<evidence type="ECO:0000256" key="1">
    <source>
        <dbReference type="ARBA" id="ARBA00022574"/>
    </source>
</evidence>
<dbReference type="PANTHER" id="PTHR22847:SF637">
    <property type="entry name" value="WD REPEAT DOMAIN 5B"/>
    <property type="match status" value="1"/>
</dbReference>
<accession>A0A0H2QX85</accession>
<proteinExistence type="predicted"/>
<keyword evidence="1 3" id="KW-0853">WD repeat</keyword>
<keyword evidence="2" id="KW-0677">Repeat</keyword>
<feature type="non-terminal residue" evidence="4">
    <location>
        <position position="1"/>
    </location>
</feature>
<evidence type="ECO:0000256" key="3">
    <source>
        <dbReference type="PROSITE-ProRule" id="PRU00221"/>
    </source>
</evidence>
<dbReference type="Gene3D" id="2.130.10.10">
    <property type="entry name" value="YVTN repeat-like/Quinoprotein amine dehydrogenase"/>
    <property type="match status" value="1"/>
</dbReference>
<dbReference type="PROSITE" id="PS50082">
    <property type="entry name" value="WD_REPEATS_2"/>
    <property type="match status" value="2"/>
</dbReference>
<dbReference type="InterPro" id="IPR036322">
    <property type="entry name" value="WD40_repeat_dom_sf"/>
</dbReference>